<comment type="caution">
    <text evidence="7">The sequence shown here is derived from an EMBL/GenBank/DDBJ whole genome shotgun (WGS) entry which is preliminary data.</text>
</comment>
<dbReference type="GO" id="GO:0005199">
    <property type="term" value="F:structural constituent of cell wall"/>
    <property type="evidence" value="ECO:0007669"/>
    <property type="project" value="InterPro"/>
</dbReference>
<keyword evidence="3 6" id="KW-0134">Cell wall</keyword>
<sequence>MQFSTTLIILAVALVGTATARPSASSVSSQCNTGALQCCNSVQSTDTEHVKSILGALGILNQIAEGDQAGLTCTPINTGSVGGNPSWYVV</sequence>
<gene>
    <name evidence="7" type="ORF">TRAPUB_14304</name>
</gene>
<evidence type="ECO:0000256" key="4">
    <source>
        <dbReference type="ARBA" id="ARBA00022525"/>
    </source>
</evidence>
<dbReference type="GO" id="GO:0009277">
    <property type="term" value="C:fungal-type cell wall"/>
    <property type="evidence" value="ECO:0007669"/>
    <property type="project" value="InterPro"/>
</dbReference>
<evidence type="ECO:0000313" key="7">
    <source>
        <dbReference type="EMBL" id="OJT09229.1"/>
    </source>
</evidence>
<dbReference type="STRING" id="154538.A0A1M2VNP7"/>
<proteinExistence type="inferred from homology"/>
<dbReference type="CDD" id="cd23507">
    <property type="entry name" value="hydrophobin_I"/>
    <property type="match status" value="1"/>
</dbReference>
<keyword evidence="6" id="KW-0732">Signal</keyword>
<evidence type="ECO:0000256" key="5">
    <source>
        <dbReference type="ARBA" id="ARBA00023157"/>
    </source>
</evidence>
<reference evidence="7 8" key="1">
    <citation type="submission" date="2016-10" db="EMBL/GenBank/DDBJ databases">
        <title>Genome sequence of the basidiomycete white-rot fungus Trametes pubescens.</title>
        <authorList>
            <person name="Makela M.R."/>
            <person name="Granchi Z."/>
            <person name="Peng M."/>
            <person name="De Vries R.P."/>
            <person name="Grigoriev I."/>
            <person name="Riley R."/>
            <person name="Hilden K."/>
        </authorList>
    </citation>
    <scope>NUCLEOTIDE SEQUENCE [LARGE SCALE GENOMIC DNA]</scope>
    <source>
        <strain evidence="7 8">FBCC735</strain>
    </source>
</reference>
<dbReference type="Pfam" id="PF01185">
    <property type="entry name" value="Hydrophobin"/>
    <property type="match status" value="1"/>
</dbReference>
<evidence type="ECO:0000256" key="2">
    <source>
        <dbReference type="ARBA" id="ARBA00010446"/>
    </source>
</evidence>
<evidence type="ECO:0000256" key="6">
    <source>
        <dbReference type="RuleBase" id="RU365009"/>
    </source>
</evidence>
<dbReference type="InterPro" id="IPR001338">
    <property type="entry name" value="Class_I_Hydrophobin"/>
</dbReference>
<accession>A0A1M2VNP7</accession>
<keyword evidence="4 6" id="KW-0964">Secreted</keyword>
<name>A0A1M2VNP7_TRAPU</name>
<dbReference type="OrthoDB" id="4225815at2759"/>
<evidence type="ECO:0000256" key="3">
    <source>
        <dbReference type="ARBA" id="ARBA00022512"/>
    </source>
</evidence>
<dbReference type="OMA" id="QAGLTCT"/>
<dbReference type="EMBL" id="MNAD01000958">
    <property type="protein sequence ID" value="OJT09229.1"/>
    <property type="molecule type" value="Genomic_DNA"/>
</dbReference>
<comment type="subcellular location">
    <subcellularLocation>
        <location evidence="1 6">Secreted</location>
        <location evidence="1 6">Cell wall</location>
    </subcellularLocation>
</comment>
<protein>
    <recommendedName>
        <fullName evidence="6">Hydrophobin</fullName>
    </recommendedName>
</protein>
<organism evidence="7 8">
    <name type="scientific">Trametes pubescens</name>
    <name type="common">White-rot fungus</name>
    <dbReference type="NCBI Taxonomy" id="154538"/>
    <lineage>
        <taxon>Eukaryota</taxon>
        <taxon>Fungi</taxon>
        <taxon>Dikarya</taxon>
        <taxon>Basidiomycota</taxon>
        <taxon>Agaricomycotina</taxon>
        <taxon>Agaricomycetes</taxon>
        <taxon>Polyporales</taxon>
        <taxon>Polyporaceae</taxon>
        <taxon>Trametes</taxon>
    </lineage>
</organism>
<comment type="similarity">
    <text evidence="2 6">Belongs to the fungal hydrophobin family.</text>
</comment>
<keyword evidence="8" id="KW-1185">Reference proteome</keyword>
<keyword evidence="5 6" id="KW-1015">Disulfide bond</keyword>
<dbReference type="AlphaFoldDB" id="A0A1M2VNP7"/>
<evidence type="ECO:0000256" key="1">
    <source>
        <dbReference type="ARBA" id="ARBA00004191"/>
    </source>
</evidence>
<feature type="chain" id="PRO_5013986453" description="Hydrophobin" evidence="6">
    <location>
        <begin position="21"/>
        <end position="90"/>
    </location>
</feature>
<dbReference type="Proteomes" id="UP000184267">
    <property type="component" value="Unassembled WGS sequence"/>
</dbReference>
<evidence type="ECO:0000313" key="8">
    <source>
        <dbReference type="Proteomes" id="UP000184267"/>
    </source>
</evidence>
<feature type="signal peptide" evidence="6">
    <location>
        <begin position="1"/>
        <end position="20"/>
    </location>
</feature>